<feature type="compositionally biased region" description="Polar residues" evidence="1">
    <location>
        <begin position="106"/>
        <end position="119"/>
    </location>
</feature>
<evidence type="ECO:0000313" key="3">
    <source>
        <dbReference type="Proteomes" id="UP000439903"/>
    </source>
</evidence>
<sequence>MLAKQNNAMQPIRQGRTNTLASREALHKFQNQKTTSNTSESTEKKEPITKEKNADKTDKDEKDTKDSTETKDDKDEKNEDEKKKDERSKDKKETNKEQLPPPITYHLSQNKKNGTSINDPSIKHDINKQPDKNILIMD</sequence>
<evidence type="ECO:0000313" key="2">
    <source>
        <dbReference type="EMBL" id="KAF0464850.1"/>
    </source>
</evidence>
<feature type="compositionally biased region" description="Basic and acidic residues" evidence="1">
    <location>
        <begin position="121"/>
        <end position="131"/>
    </location>
</feature>
<feature type="compositionally biased region" description="Basic and acidic residues" evidence="1">
    <location>
        <begin position="41"/>
        <end position="96"/>
    </location>
</feature>
<dbReference type="Proteomes" id="UP000439903">
    <property type="component" value="Unassembled WGS sequence"/>
</dbReference>
<protein>
    <submittedName>
        <fullName evidence="2">Uncharacterized protein</fullName>
    </submittedName>
</protein>
<dbReference type="EMBL" id="WTPW01000984">
    <property type="protein sequence ID" value="KAF0464850.1"/>
    <property type="molecule type" value="Genomic_DNA"/>
</dbReference>
<organism evidence="2 3">
    <name type="scientific">Gigaspora margarita</name>
    <dbReference type="NCBI Taxonomy" id="4874"/>
    <lineage>
        <taxon>Eukaryota</taxon>
        <taxon>Fungi</taxon>
        <taxon>Fungi incertae sedis</taxon>
        <taxon>Mucoromycota</taxon>
        <taxon>Glomeromycotina</taxon>
        <taxon>Glomeromycetes</taxon>
        <taxon>Diversisporales</taxon>
        <taxon>Gigasporaceae</taxon>
        <taxon>Gigaspora</taxon>
    </lineage>
</organism>
<keyword evidence="3" id="KW-1185">Reference proteome</keyword>
<dbReference type="AlphaFoldDB" id="A0A8H3XH15"/>
<feature type="compositionally biased region" description="Polar residues" evidence="1">
    <location>
        <begin position="1"/>
        <end position="21"/>
    </location>
</feature>
<proteinExistence type="predicted"/>
<evidence type="ECO:0000256" key="1">
    <source>
        <dbReference type="SAM" id="MobiDB-lite"/>
    </source>
</evidence>
<feature type="compositionally biased region" description="Low complexity" evidence="1">
    <location>
        <begin position="31"/>
        <end position="40"/>
    </location>
</feature>
<comment type="caution">
    <text evidence="2">The sequence shown here is derived from an EMBL/GenBank/DDBJ whole genome shotgun (WGS) entry which is preliminary data.</text>
</comment>
<feature type="region of interest" description="Disordered" evidence="1">
    <location>
        <begin position="1"/>
        <end position="138"/>
    </location>
</feature>
<reference evidence="2 3" key="1">
    <citation type="journal article" date="2019" name="Environ. Microbiol.">
        <title>At the nexus of three kingdoms: the genome of the mycorrhizal fungus Gigaspora margarita provides insights into plant, endobacterial and fungal interactions.</title>
        <authorList>
            <person name="Venice F."/>
            <person name="Ghignone S."/>
            <person name="Salvioli di Fossalunga A."/>
            <person name="Amselem J."/>
            <person name="Novero M."/>
            <person name="Xianan X."/>
            <person name="Sedzielewska Toro K."/>
            <person name="Morin E."/>
            <person name="Lipzen A."/>
            <person name="Grigoriev I.V."/>
            <person name="Henrissat B."/>
            <person name="Martin F.M."/>
            <person name="Bonfante P."/>
        </authorList>
    </citation>
    <scope>NUCLEOTIDE SEQUENCE [LARGE SCALE GENOMIC DNA]</scope>
    <source>
        <strain evidence="2 3">BEG34</strain>
    </source>
</reference>
<accession>A0A8H3XH15</accession>
<name>A0A8H3XH15_GIGMA</name>
<gene>
    <name evidence="2" type="ORF">F8M41_026410</name>
</gene>